<feature type="domain" description="BHLH" evidence="5">
    <location>
        <begin position="112"/>
        <end position="164"/>
    </location>
</feature>
<dbReference type="EnsemblMetazoa" id="LLOJ006043-RA">
    <property type="protein sequence ID" value="LLOJ006043-PA"/>
    <property type="gene ID" value="LLOJ006043"/>
</dbReference>
<feature type="region of interest" description="Disordered" evidence="4">
    <location>
        <begin position="298"/>
        <end position="332"/>
    </location>
</feature>
<feature type="region of interest" description="Disordered" evidence="4">
    <location>
        <begin position="1"/>
        <end position="34"/>
    </location>
</feature>
<dbReference type="VEuPathDB" id="VectorBase:LLOJ006043"/>
<keyword evidence="8" id="KW-1185">Reference proteome</keyword>
<keyword evidence="3" id="KW-0804">Transcription</keyword>
<reference evidence="6" key="2">
    <citation type="journal article" date="2020" name="BMC">
        <title>Leishmania infection induces a limited differential gene expression in the sand fly midgut.</title>
        <authorList>
            <person name="Coutinho-Abreu I.V."/>
            <person name="Serafim T.D."/>
            <person name="Meneses C."/>
            <person name="Kamhawi S."/>
            <person name="Oliveira F."/>
            <person name="Valenzuela J.G."/>
        </authorList>
    </citation>
    <scope>NUCLEOTIDE SEQUENCE</scope>
    <source>
        <strain evidence="6">Jacobina</strain>
        <tissue evidence="6">Midgut</tissue>
    </source>
</reference>
<evidence type="ECO:0000256" key="1">
    <source>
        <dbReference type="ARBA" id="ARBA00023015"/>
    </source>
</evidence>
<dbReference type="PROSITE" id="PS50888">
    <property type="entry name" value="BHLH"/>
    <property type="match status" value="1"/>
</dbReference>
<feature type="compositionally biased region" description="Low complexity" evidence="4">
    <location>
        <begin position="12"/>
        <end position="27"/>
    </location>
</feature>
<dbReference type="GO" id="GO:0000978">
    <property type="term" value="F:RNA polymerase II cis-regulatory region sequence-specific DNA binding"/>
    <property type="evidence" value="ECO:0007669"/>
    <property type="project" value="TreeGrafter"/>
</dbReference>
<dbReference type="EMBL" id="GITU01009151">
    <property type="protein sequence ID" value="MBC1177854.1"/>
    <property type="molecule type" value="Transcribed_RNA"/>
</dbReference>
<dbReference type="FunFam" id="4.10.280.10:FF:000015">
    <property type="entry name" value="T-cell acute lymphocytic leukemia 1"/>
    <property type="match status" value="1"/>
</dbReference>
<dbReference type="Pfam" id="PF00010">
    <property type="entry name" value="HLH"/>
    <property type="match status" value="1"/>
</dbReference>
<keyword evidence="1" id="KW-0805">Transcription regulation</keyword>
<protein>
    <submittedName>
        <fullName evidence="6">Putative transcription factor hand2/transcription factor</fullName>
    </submittedName>
</protein>
<dbReference type="CDD" id="cd19708">
    <property type="entry name" value="bHLH_TS_dHLH3B_like"/>
    <property type="match status" value="1"/>
</dbReference>
<dbReference type="EMBL" id="AJWK01019314">
    <property type="status" value="NOT_ANNOTATED_CDS"/>
    <property type="molecule type" value="Genomic_DNA"/>
</dbReference>
<keyword evidence="2" id="KW-0238">DNA-binding</keyword>
<name>A0A1B0GJ54_LUTLO</name>
<evidence type="ECO:0000313" key="6">
    <source>
        <dbReference type="EMBL" id="MBC1177854.1"/>
    </source>
</evidence>
<dbReference type="SMART" id="SM00353">
    <property type="entry name" value="HLH"/>
    <property type="match status" value="1"/>
</dbReference>
<sequence length="332" mass="37904">MDWVENDETNTERSSSTSSTPNLVDSSQNSSGKKLIPTQVNSVNHQENLTNFSQLVSNNDSLSDDEMSDFSLNESEDEENITGNGVQNCARSSNQRVIYTNGGTVLKNGQVVRKIFTNTRERWRQQNVSGAFAELRKLVPTHPPDKKLSKNEILRMAIRYIHLLTNVLEWQKQQEQKNENAENIINNSQSQQKTERKRFSISLPIKTKMSCRIASSSDIIQKIISANGGEKPINLIAGQPFLNCDRTIIKTEYIESPYKDFKQEHKYLISSEKHIHFERYSEEQDVLQLATNCTDIKSTRIGTPPKTKTTKFKKKNSAQDKTNQSTDEDKRN</sequence>
<reference evidence="8" key="1">
    <citation type="submission" date="2012-05" db="EMBL/GenBank/DDBJ databases">
        <title>Whole Genome Assembly of Lutzomyia longipalpis.</title>
        <authorList>
            <person name="Richards S."/>
            <person name="Qu C."/>
            <person name="Dillon R."/>
            <person name="Worley K."/>
            <person name="Scherer S."/>
            <person name="Batterton M."/>
            <person name="Taylor A."/>
            <person name="Hawes A."/>
            <person name="Hernandez B."/>
            <person name="Kovar C."/>
            <person name="Mandapat C."/>
            <person name="Pham C."/>
            <person name="Qu C."/>
            <person name="Jing C."/>
            <person name="Bess C."/>
            <person name="Bandaranaike D."/>
            <person name="Ngo D."/>
            <person name="Ongeri F."/>
            <person name="Arias F."/>
            <person name="Lara F."/>
            <person name="Weissenberger G."/>
            <person name="Kamau G."/>
            <person name="Han H."/>
            <person name="Shen H."/>
            <person name="Dinh H."/>
            <person name="Khalil I."/>
            <person name="Jones J."/>
            <person name="Shafer J."/>
            <person name="Jayaseelan J."/>
            <person name="Quiroz J."/>
            <person name="Blankenburg K."/>
            <person name="Nguyen L."/>
            <person name="Jackson L."/>
            <person name="Francisco L."/>
            <person name="Tang L.-Y."/>
            <person name="Pu L.-L."/>
            <person name="Perales L."/>
            <person name="Lorensuhewa L."/>
            <person name="Munidasa M."/>
            <person name="Coyle M."/>
            <person name="Taylor M."/>
            <person name="Puazo M."/>
            <person name="Firestine M."/>
            <person name="Scheel M."/>
            <person name="Javaid M."/>
            <person name="Wang M."/>
            <person name="Li M."/>
            <person name="Tabassum N."/>
            <person name="Saada N."/>
            <person name="Osuji N."/>
            <person name="Aqrawi P."/>
            <person name="Fu Q."/>
            <person name="Thornton R."/>
            <person name="Raj R."/>
            <person name="Goodspeed R."/>
            <person name="Mata R."/>
            <person name="Najjar R."/>
            <person name="Gubbala S."/>
            <person name="Lee S."/>
            <person name="Denson S."/>
            <person name="Patil S."/>
            <person name="Macmil S."/>
            <person name="Qi S."/>
            <person name="Matskevitch T."/>
            <person name="Palculict T."/>
            <person name="Mathew T."/>
            <person name="Vee V."/>
            <person name="Velamala V."/>
            <person name="Korchina V."/>
            <person name="Cai W."/>
            <person name="Liu W."/>
            <person name="Dai W."/>
            <person name="Zou X."/>
            <person name="Zhu Y."/>
            <person name="Zhang Y."/>
            <person name="Wu Y.-Q."/>
            <person name="Xin Y."/>
            <person name="Nazarath L."/>
            <person name="Kovar C."/>
            <person name="Han Y."/>
            <person name="Muzny D."/>
            <person name="Gibbs R."/>
        </authorList>
    </citation>
    <scope>NUCLEOTIDE SEQUENCE [LARGE SCALE GENOMIC DNA]</scope>
    <source>
        <strain evidence="8">Jacobina</strain>
    </source>
</reference>
<dbReference type="GO" id="GO:0000981">
    <property type="term" value="F:DNA-binding transcription factor activity, RNA polymerase II-specific"/>
    <property type="evidence" value="ECO:0007669"/>
    <property type="project" value="InterPro"/>
</dbReference>
<dbReference type="PANTHER" id="PTHR13864:SF15">
    <property type="entry name" value="T-CELL ACUTE LYMPHOCYTIC LEUKEMIA PROTEIN 1 HOMOLOG-RELATED"/>
    <property type="match status" value="1"/>
</dbReference>
<feature type="region of interest" description="Disordered" evidence="4">
    <location>
        <begin position="57"/>
        <end position="82"/>
    </location>
</feature>
<dbReference type="Proteomes" id="UP000092461">
    <property type="component" value="Unassembled WGS sequence"/>
</dbReference>
<dbReference type="VEuPathDB" id="VectorBase:LLONM1_007781"/>
<evidence type="ECO:0000256" key="2">
    <source>
        <dbReference type="ARBA" id="ARBA00023125"/>
    </source>
</evidence>
<dbReference type="InterPro" id="IPR036638">
    <property type="entry name" value="HLH_DNA-bd_sf"/>
</dbReference>
<dbReference type="AlphaFoldDB" id="A0A1B0GJ54"/>
<proteinExistence type="predicted"/>
<evidence type="ECO:0000256" key="3">
    <source>
        <dbReference type="ARBA" id="ARBA00023163"/>
    </source>
</evidence>
<evidence type="ECO:0000313" key="8">
    <source>
        <dbReference type="Proteomes" id="UP000092461"/>
    </source>
</evidence>
<reference evidence="7" key="3">
    <citation type="submission" date="2020-05" db="UniProtKB">
        <authorList>
            <consortium name="EnsemblMetazoa"/>
        </authorList>
    </citation>
    <scope>IDENTIFICATION</scope>
    <source>
        <strain evidence="7">Jacobina</strain>
    </source>
</reference>
<accession>A0A1B0GJ54</accession>
<dbReference type="InterPro" id="IPR011598">
    <property type="entry name" value="bHLH_dom"/>
</dbReference>
<evidence type="ECO:0000259" key="5">
    <source>
        <dbReference type="PROSITE" id="PS50888"/>
    </source>
</evidence>
<organism evidence="7 8">
    <name type="scientific">Lutzomyia longipalpis</name>
    <name type="common">Sand fly</name>
    <dbReference type="NCBI Taxonomy" id="7200"/>
    <lineage>
        <taxon>Eukaryota</taxon>
        <taxon>Metazoa</taxon>
        <taxon>Ecdysozoa</taxon>
        <taxon>Arthropoda</taxon>
        <taxon>Hexapoda</taxon>
        <taxon>Insecta</taxon>
        <taxon>Pterygota</taxon>
        <taxon>Neoptera</taxon>
        <taxon>Endopterygota</taxon>
        <taxon>Diptera</taxon>
        <taxon>Nematocera</taxon>
        <taxon>Psychodoidea</taxon>
        <taxon>Psychodidae</taxon>
        <taxon>Lutzomyia</taxon>
        <taxon>Lutzomyia</taxon>
    </lineage>
</organism>
<evidence type="ECO:0000313" key="7">
    <source>
        <dbReference type="EnsemblMetazoa" id="LLOJ006043-PA"/>
    </source>
</evidence>
<dbReference type="PANTHER" id="PTHR13864">
    <property type="entry name" value="T-CELL ACUTE LYMPHOCYTIC LEUKEMIA/STEM CELL LEUKEMIA-RELATED"/>
    <property type="match status" value="1"/>
</dbReference>
<dbReference type="InterPro" id="IPR040238">
    <property type="entry name" value="TAL-like"/>
</dbReference>
<feature type="compositionally biased region" description="Acidic residues" evidence="4">
    <location>
        <begin position="62"/>
        <end position="80"/>
    </location>
</feature>
<dbReference type="Gene3D" id="4.10.280.10">
    <property type="entry name" value="Helix-loop-helix DNA-binding domain"/>
    <property type="match status" value="1"/>
</dbReference>
<evidence type="ECO:0000256" key="4">
    <source>
        <dbReference type="SAM" id="MobiDB-lite"/>
    </source>
</evidence>
<dbReference type="SUPFAM" id="SSF47459">
    <property type="entry name" value="HLH, helix-loop-helix DNA-binding domain"/>
    <property type="match status" value="1"/>
</dbReference>
<dbReference type="GO" id="GO:0046983">
    <property type="term" value="F:protein dimerization activity"/>
    <property type="evidence" value="ECO:0007669"/>
    <property type="project" value="InterPro"/>
</dbReference>